<feature type="coiled-coil region" evidence="1">
    <location>
        <begin position="90"/>
        <end position="117"/>
    </location>
</feature>
<keyword evidence="4" id="KW-1185">Reference proteome</keyword>
<reference evidence="3 4" key="1">
    <citation type="submission" date="2024-04" db="EMBL/GenBank/DDBJ databases">
        <title>Phyllosticta paracitricarpa is synonymous to the EU quarantine fungus P. citricarpa based on phylogenomic analyses.</title>
        <authorList>
            <consortium name="Lawrence Berkeley National Laboratory"/>
            <person name="Van Ingen-Buijs V.A."/>
            <person name="Van Westerhoven A.C."/>
            <person name="Haridas S."/>
            <person name="Skiadas P."/>
            <person name="Martin F."/>
            <person name="Groenewald J.Z."/>
            <person name="Crous P.W."/>
            <person name="Seidl M.F."/>
        </authorList>
    </citation>
    <scope>NUCLEOTIDE SEQUENCE [LARGE SCALE GENOMIC DNA]</scope>
    <source>
        <strain evidence="3 4">CBS 123374</strain>
    </source>
</reference>
<protein>
    <submittedName>
        <fullName evidence="3">Uncharacterized protein</fullName>
    </submittedName>
</protein>
<proteinExistence type="predicted"/>
<accession>A0ABR1YLH8</accession>
<feature type="region of interest" description="Disordered" evidence="2">
    <location>
        <begin position="174"/>
        <end position="204"/>
    </location>
</feature>
<keyword evidence="1" id="KW-0175">Coiled coil</keyword>
<feature type="region of interest" description="Disordered" evidence="2">
    <location>
        <begin position="276"/>
        <end position="297"/>
    </location>
</feature>
<feature type="compositionally biased region" description="Polar residues" evidence="2">
    <location>
        <begin position="192"/>
        <end position="204"/>
    </location>
</feature>
<feature type="compositionally biased region" description="Basic and acidic residues" evidence="2">
    <location>
        <begin position="281"/>
        <end position="297"/>
    </location>
</feature>
<evidence type="ECO:0000313" key="3">
    <source>
        <dbReference type="EMBL" id="KAK8233356.1"/>
    </source>
</evidence>
<evidence type="ECO:0000313" key="4">
    <source>
        <dbReference type="Proteomes" id="UP001492380"/>
    </source>
</evidence>
<dbReference type="EMBL" id="JBBWRZ010000006">
    <property type="protein sequence ID" value="KAK8233356.1"/>
    <property type="molecule type" value="Genomic_DNA"/>
</dbReference>
<feature type="region of interest" description="Disordered" evidence="2">
    <location>
        <begin position="227"/>
        <end position="262"/>
    </location>
</feature>
<dbReference type="Proteomes" id="UP001492380">
    <property type="component" value="Unassembled WGS sequence"/>
</dbReference>
<comment type="caution">
    <text evidence="3">The sequence shown here is derived from an EMBL/GenBank/DDBJ whole genome shotgun (WGS) entry which is preliminary data.</text>
</comment>
<sequence length="328" mass="37091">MLPKPNQTWEVTGAVKLPLNVYLNSLPSSSFTLLSFGLFTSPPSTRLTAIMPKRRRLGSEGEGCDQPLSTSATLEPIDENDLESLRKFSLSQLLERIQDLQKRIRDLEKIIELKDEDLKRKDVKDARIQSNLDDLLGPATGPVAKYTTQRKHLQPSDFDYLLGGPLPEITMQKKGRQQTKDYNIQGLGTGPVSKTTTQKRYQQQPDDYDDWCSWLIGAPDALENVPKSLEEEAQQWSRKQSKRVVTAEPPKKPQKLQDQTSRIVGLESELSRLRAATTEASKQKDEQIQEQTSRIRDLESELGRLRDAMAGMGQMTHGALVHRRGQQE</sequence>
<evidence type="ECO:0000256" key="1">
    <source>
        <dbReference type="SAM" id="Coils"/>
    </source>
</evidence>
<organism evidence="3 4">
    <name type="scientific">Phyllosticta capitalensis</name>
    <dbReference type="NCBI Taxonomy" id="121624"/>
    <lineage>
        <taxon>Eukaryota</taxon>
        <taxon>Fungi</taxon>
        <taxon>Dikarya</taxon>
        <taxon>Ascomycota</taxon>
        <taxon>Pezizomycotina</taxon>
        <taxon>Dothideomycetes</taxon>
        <taxon>Dothideomycetes incertae sedis</taxon>
        <taxon>Botryosphaeriales</taxon>
        <taxon>Phyllostictaceae</taxon>
        <taxon>Phyllosticta</taxon>
    </lineage>
</organism>
<name>A0ABR1YLH8_9PEZI</name>
<evidence type="ECO:0000256" key="2">
    <source>
        <dbReference type="SAM" id="MobiDB-lite"/>
    </source>
</evidence>
<gene>
    <name evidence="3" type="ORF">HDK90DRAFT_466409</name>
</gene>